<proteinExistence type="predicted"/>
<organism evidence="2 3">
    <name type="scientific">Vitis vinifera</name>
    <name type="common">Grape</name>
    <dbReference type="NCBI Taxonomy" id="29760"/>
    <lineage>
        <taxon>Eukaryota</taxon>
        <taxon>Viridiplantae</taxon>
        <taxon>Streptophyta</taxon>
        <taxon>Embryophyta</taxon>
        <taxon>Tracheophyta</taxon>
        <taxon>Spermatophyta</taxon>
        <taxon>Magnoliopsida</taxon>
        <taxon>eudicotyledons</taxon>
        <taxon>Gunneridae</taxon>
        <taxon>Pentapetalae</taxon>
        <taxon>rosids</taxon>
        <taxon>Vitales</taxon>
        <taxon>Vitaceae</taxon>
        <taxon>Viteae</taxon>
        <taxon>Vitis</taxon>
    </lineage>
</organism>
<comment type="caution">
    <text evidence="2">The sequence shown here is derived from an EMBL/GenBank/DDBJ whole genome shotgun (WGS) entry which is preliminary data.</text>
</comment>
<accession>A0A438FHX9</accession>
<feature type="region of interest" description="Disordered" evidence="1">
    <location>
        <begin position="21"/>
        <end position="42"/>
    </location>
</feature>
<dbReference type="AlphaFoldDB" id="A0A438FHX9"/>
<reference evidence="2 3" key="1">
    <citation type="journal article" date="2018" name="PLoS Genet.">
        <title>Population sequencing reveals clonal diversity and ancestral inbreeding in the grapevine cultivar Chardonnay.</title>
        <authorList>
            <person name="Roach M.J."/>
            <person name="Johnson D.L."/>
            <person name="Bohlmann J."/>
            <person name="van Vuuren H.J."/>
            <person name="Jones S.J."/>
            <person name="Pretorius I.S."/>
            <person name="Schmidt S.A."/>
            <person name="Borneman A.R."/>
        </authorList>
    </citation>
    <scope>NUCLEOTIDE SEQUENCE [LARGE SCALE GENOMIC DNA]</scope>
    <source>
        <strain evidence="3">cv. Chardonnay</strain>
        <tissue evidence="2">Leaf</tissue>
    </source>
</reference>
<evidence type="ECO:0000313" key="3">
    <source>
        <dbReference type="Proteomes" id="UP000288805"/>
    </source>
</evidence>
<evidence type="ECO:0000313" key="2">
    <source>
        <dbReference type="EMBL" id="RVW59568.1"/>
    </source>
</evidence>
<dbReference type="Proteomes" id="UP000288805">
    <property type="component" value="Unassembled WGS sequence"/>
</dbReference>
<evidence type="ECO:0000256" key="1">
    <source>
        <dbReference type="SAM" id="MobiDB-lite"/>
    </source>
</evidence>
<dbReference type="EMBL" id="QGNW01000886">
    <property type="protein sequence ID" value="RVW59568.1"/>
    <property type="molecule type" value="Genomic_DNA"/>
</dbReference>
<name>A0A438FHX9_VITVI</name>
<gene>
    <name evidence="2" type="ORF">CK203_103307</name>
</gene>
<sequence>MGRPPRPWWTQVPLTTLSRRMRQEGWSSKHPRRRMAQGSQFSRQAITWSSSRGDYAHGSWEGRVDFTVAPMDDFKMVLGMDFLQKVKPCHYLSYAQWLS</sequence>
<protein>
    <submittedName>
        <fullName evidence="2">Uncharacterized protein</fullName>
    </submittedName>
</protein>